<dbReference type="PANTHER" id="PTHR19282:SF544">
    <property type="entry name" value="TETRASPANIN"/>
    <property type="match status" value="1"/>
</dbReference>
<dbReference type="AlphaFoldDB" id="A0A162TIQ2"/>
<feature type="transmembrane region" description="Helical" evidence="5">
    <location>
        <begin position="172"/>
        <end position="197"/>
    </location>
</feature>
<dbReference type="EMBL" id="KV440999">
    <property type="protein sequence ID" value="OAD67473.1"/>
    <property type="molecule type" value="Genomic_DNA"/>
</dbReference>
<keyword evidence="4 5" id="KW-0472">Membrane</keyword>
<evidence type="ECO:0000256" key="2">
    <source>
        <dbReference type="ARBA" id="ARBA00022692"/>
    </source>
</evidence>
<feature type="transmembrane region" description="Helical" evidence="5">
    <location>
        <begin position="79"/>
        <end position="99"/>
    </location>
</feature>
<dbReference type="GO" id="GO:0005886">
    <property type="term" value="C:plasma membrane"/>
    <property type="evidence" value="ECO:0007669"/>
    <property type="project" value="TreeGrafter"/>
</dbReference>
<dbReference type="InterPro" id="IPR018499">
    <property type="entry name" value="Tetraspanin/Peripherin"/>
</dbReference>
<name>A0A162TIQ2_PHYB8</name>
<dbReference type="Pfam" id="PF00335">
    <property type="entry name" value="Tetraspanin"/>
    <property type="match status" value="1"/>
</dbReference>
<feature type="transmembrane region" description="Helical" evidence="5">
    <location>
        <begin position="45"/>
        <end position="67"/>
    </location>
</feature>
<dbReference type="PANTHER" id="PTHR19282">
    <property type="entry name" value="TETRASPANIN"/>
    <property type="match status" value="1"/>
</dbReference>
<feature type="transmembrane region" description="Helical" evidence="5">
    <location>
        <begin position="20"/>
        <end position="39"/>
    </location>
</feature>
<evidence type="ECO:0008006" key="8">
    <source>
        <dbReference type="Google" id="ProtNLM"/>
    </source>
</evidence>
<keyword evidence="3 5" id="KW-1133">Transmembrane helix</keyword>
<keyword evidence="7" id="KW-1185">Reference proteome</keyword>
<dbReference type="RefSeq" id="XP_018285513.1">
    <property type="nucleotide sequence ID" value="XM_018442081.1"/>
</dbReference>
<organism evidence="6 7">
    <name type="scientific">Phycomyces blakesleeanus (strain ATCC 8743b / DSM 1359 / FGSC 10004 / NBRC 33097 / NRRL 1555)</name>
    <dbReference type="NCBI Taxonomy" id="763407"/>
    <lineage>
        <taxon>Eukaryota</taxon>
        <taxon>Fungi</taxon>
        <taxon>Fungi incertae sedis</taxon>
        <taxon>Mucoromycota</taxon>
        <taxon>Mucoromycotina</taxon>
        <taxon>Mucoromycetes</taxon>
        <taxon>Mucorales</taxon>
        <taxon>Phycomycetaceae</taxon>
        <taxon>Phycomyces</taxon>
    </lineage>
</organism>
<accession>A0A162TIQ2</accession>
<evidence type="ECO:0000313" key="7">
    <source>
        <dbReference type="Proteomes" id="UP000077315"/>
    </source>
</evidence>
<sequence>MDTRLMNSRSRGLRESTAYFHLAFMFAGLSVMAMGAYTINSSTSITVSLSLLLIGGIITVISFIGCFGAHLEHTGFLRTYSSATTIFLIIQIALVGIIYCHRSQIDYYASSLWDFFNDNDIRFLVDFEQAFHCCGYGSINDRAVPSTCALSLDVDSGCKDTLVLLVGTWSEWLIGGLVVLLALQLIALIIVLVLTVLMERDAKEEEMYLSLISRQNTNHSWFNGNMNGEGPSSIGIVGSSNGGNGGIGGNGGSFFGRYPQSNWQRSNFYSPNNSSSNFNGSSNNSNSGSINNIINSSSLGNNPQRVPRYGKLKVILTCCPTQPSL</sequence>
<evidence type="ECO:0000256" key="4">
    <source>
        <dbReference type="ARBA" id="ARBA00023136"/>
    </source>
</evidence>
<dbReference type="VEuPathDB" id="FungiDB:PHYBLDRAFT_69348"/>
<evidence type="ECO:0000256" key="5">
    <source>
        <dbReference type="SAM" id="Phobius"/>
    </source>
</evidence>
<dbReference type="STRING" id="763407.A0A162TIQ2"/>
<comment type="subcellular location">
    <subcellularLocation>
        <location evidence="1">Membrane</location>
        <topology evidence="1">Multi-pass membrane protein</topology>
    </subcellularLocation>
</comment>
<protein>
    <recommendedName>
        <fullName evidence="8">Tetraspanin</fullName>
    </recommendedName>
</protein>
<reference evidence="7" key="1">
    <citation type="submission" date="2015-06" db="EMBL/GenBank/DDBJ databases">
        <title>Expansion of signal transduction pathways in fungi by whole-genome duplication.</title>
        <authorList>
            <consortium name="DOE Joint Genome Institute"/>
            <person name="Corrochano L.M."/>
            <person name="Kuo A."/>
            <person name="Marcet-Houben M."/>
            <person name="Polaino S."/>
            <person name="Salamov A."/>
            <person name="Villalobos J.M."/>
            <person name="Alvarez M.I."/>
            <person name="Avalos J."/>
            <person name="Benito E.P."/>
            <person name="Benoit I."/>
            <person name="Burger G."/>
            <person name="Camino L.P."/>
            <person name="Canovas D."/>
            <person name="Cerda-Olmedo E."/>
            <person name="Cheng J.-F."/>
            <person name="Dominguez A."/>
            <person name="Elias M."/>
            <person name="Eslava A.P."/>
            <person name="Glaser F."/>
            <person name="Grimwood J."/>
            <person name="Gutierrez G."/>
            <person name="Heitman J."/>
            <person name="Henrissat B."/>
            <person name="Iturriaga E.A."/>
            <person name="Lang B.F."/>
            <person name="Lavin J.L."/>
            <person name="Lee S."/>
            <person name="Li W."/>
            <person name="Lindquist E."/>
            <person name="Lopez-Garcia S."/>
            <person name="Luque E.M."/>
            <person name="Marcos A.T."/>
            <person name="Martin J."/>
            <person name="McCluskey K."/>
            <person name="Medina H.R."/>
            <person name="Miralles-Duran A."/>
            <person name="Miyazaki A."/>
            <person name="Munoz-Torres E."/>
            <person name="Oguiza J.A."/>
            <person name="Ohm R."/>
            <person name="Olmedo M."/>
            <person name="Orejas M."/>
            <person name="Ortiz-Castellanos L."/>
            <person name="Pisabarro A.G."/>
            <person name="Rodriguez-Romero J."/>
            <person name="Ruiz-Herrera J."/>
            <person name="Ruiz-Vazquez R."/>
            <person name="Sanz C."/>
            <person name="Schackwitz W."/>
            <person name="Schmutz J."/>
            <person name="Shahriari M."/>
            <person name="Shelest E."/>
            <person name="Silva-Franco F."/>
            <person name="Soanes D."/>
            <person name="Syed K."/>
            <person name="Tagua V.G."/>
            <person name="Talbot N.J."/>
            <person name="Thon M."/>
            <person name="De vries R.P."/>
            <person name="Wiebenga A."/>
            <person name="Yadav J.S."/>
            <person name="Braun E.L."/>
            <person name="Baker S."/>
            <person name="Garre V."/>
            <person name="Horwitz B."/>
            <person name="Torres-Martinez S."/>
            <person name="Idnurm A."/>
            <person name="Herrera-Estrella A."/>
            <person name="Gabaldon T."/>
            <person name="Grigoriev I.V."/>
        </authorList>
    </citation>
    <scope>NUCLEOTIDE SEQUENCE [LARGE SCALE GENOMIC DNA]</scope>
    <source>
        <strain evidence="7">NRRL 1555(-)</strain>
    </source>
</reference>
<evidence type="ECO:0000256" key="3">
    <source>
        <dbReference type="ARBA" id="ARBA00022989"/>
    </source>
</evidence>
<keyword evidence="2 5" id="KW-0812">Transmembrane</keyword>
<proteinExistence type="predicted"/>
<dbReference type="OrthoDB" id="71600at2759"/>
<dbReference type="InParanoid" id="A0A162TIQ2"/>
<evidence type="ECO:0000256" key="1">
    <source>
        <dbReference type="ARBA" id="ARBA00004141"/>
    </source>
</evidence>
<gene>
    <name evidence="6" type="ORF">PHYBLDRAFT_69348</name>
</gene>
<dbReference type="Proteomes" id="UP000077315">
    <property type="component" value="Unassembled WGS sequence"/>
</dbReference>
<evidence type="ECO:0000313" key="6">
    <source>
        <dbReference type="EMBL" id="OAD67473.1"/>
    </source>
</evidence>
<dbReference type="GeneID" id="29002987"/>